<dbReference type="InterPro" id="IPR050316">
    <property type="entry name" value="Tyrosinase/Hemocyanin"/>
</dbReference>
<keyword evidence="5" id="KW-1185">Reference proteome</keyword>
<dbReference type="EMBL" id="CAMGZC010000368">
    <property type="protein sequence ID" value="CAI0646847.1"/>
    <property type="molecule type" value="Genomic_DNA"/>
</dbReference>
<name>A0A9W4RSM2_9PEZI</name>
<dbReference type="GO" id="GO:0046872">
    <property type="term" value="F:metal ion binding"/>
    <property type="evidence" value="ECO:0007669"/>
    <property type="project" value="UniProtKB-KW"/>
</dbReference>
<keyword evidence="2" id="KW-0186">Copper</keyword>
<dbReference type="PANTHER" id="PTHR11474:SF126">
    <property type="entry name" value="TYROSINASE-LIKE PROTEIN TYR-1-RELATED"/>
    <property type="match status" value="1"/>
</dbReference>
<dbReference type="PANTHER" id="PTHR11474">
    <property type="entry name" value="TYROSINASE FAMILY MEMBER"/>
    <property type="match status" value="1"/>
</dbReference>
<reference evidence="4" key="1">
    <citation type="submission" date="2022-08" db="EMBL/GenBank/DDBJ databases">
        <authorList>
            <person name="Giroux E."/>
            <person name="Giroux E."/>
        </authorList>
    </citation>
    <scope>NUCLEOTIDE SEQUENCE</scope>
    <source>
        <strain evidence="4">H1091258</strain>
    </source>
</reference>
<evidence type="ECO:0000256" key="1">
    <source>
        <dbReference type="ARBA" id="ARBA00022723"/>
    </source>
</evidence>
<evidence type="ECO:0000313" key="5">
    <source>
        <dbReference type="Proteomes" id="UP001152533"/>
    </source>
</evidence>
<evidence type="ECO:0000259" key="3">
    <source>
        <dbReference type="PROSITE" id="PS00498"/>
    </source>
</evidence>
<dbReference type="PRINTS" id="PR00092">
    <property type="entry name" value="TYROSINASE"/>
</dbReference>
<dbReference type="AlphaFoldDB" id="A0A9W4RSM2"/>
<proteinExistence type="predicted"/>
<dbReference type="InterPro" id="IPR008922">
    <property type="entry name" value="Di-copper_centre_dom_sf"/>
</dbReference>
<dbReference type="SUPFAM" id="SSF48056">
    <property type="entry name" value="Di-copper centre-containing domain"/>
    <property type="match status" value="1"/>
</dbReference>
<dbReference type="PROSITE" id="PS00498">
    <property type="entry name" value="TYROSINASE_2"/>
    <property type="match status" value="1"/>
</dbReference>
<gene>
    <name evidence="4" type="ORF">CGXH109_LOCUS59217</name>
</gene>
<evidence type="ECO:0000313" key="4">
    <source>
        <dbReference type="EMBL" id="CAI0646847.1"/>
    </source>
</evidence>
<comment type="caution">
    <text evidence="4">The sequence shown here is derived from an EMBL/GenBank/DDBJ whole genome shotgun (WGS) entry which is preliminary data.</text>
</comment>
<protein>
    <recommendedName>
        <fullName evidence="3">Tyrosinase copper-binding domain-containing protein</fullName>
    </recommendedName>
</protein>
<organism evidence="4 5">
    <name type="scientific">Colletotrichum noveboracense</name>
    <dbReference type="NCBI Taxonomy" id="2664923"/>
    <lineage>
        <taxon>Eukaryota</taxon>
        <taxon>Fungi</taxon>
        <taxon>Dikarya</taxon>
        <taxon>Ascomycota</taxon>
        <taxon>Pezizomycotina</taxon>
        <taxon>Sordariomycetes</taxon>
        <taxon>Hypocreomycetidae</taxon>
        <taxon>Glomerellales</taxon>
        <taxon>Glomerellaceae</taxon>
        <taxon>Colletotrichum</taxon>
        <taxon>Colletotrichum gloeosporioides species complex</taxon>
    </lineage>
</organism>
<sequence>MKVCNLTGTGCWTPATQASLLCGTRRTYAWRHIPEKDVEEKEPHCLSRCLRDRYSLEDGEDEVLYRNIYDRISPEYVNETLNAAGYSSFFKRFEAGAHNAIPMFIRGEWLNFTATNDPVFFLHHAQVDRLWWLWQNRDFDGRSKEYFGPSENFLEKHPQNSESHSMDVLPMGGLVKNGKVADYLSTSGGHLCYTYDGQKASGIMHRTEYFETP</sequence>
<dbReference type="Proteomes" id="UP001152533">
    <property type="component" value="Unassembled WGS sequence"/>
</dbReference>
<evidence type="ECO:0000256" key="2">
    <source>
        <dbReference type="ARBA" id="ARBA00023008"/>
    </source>
</evidence>
<dbReference type="Gene3D" id="1.10.1280.10">
    <property type="entry name" value="Di-copper center containing domain from catechol oxidase"/>
    <property type="match status" value="1"/>
</dbReference>
<accession>A0A9W4RSM2</accession>
<feature type="domain" description="Tyrosinase copper-binding" evidence="3">
    <location>
        <begin position="117"/>
        <end position="128"/>
    </location>
</feature>
<dbReference type="Pfam" id="PF00264">
    <property type="entry name" value="Tyrosinase"/>
    <property type="match status" value="1"/>
</dbReference>
<keyword evidence="1" id="KW-0479">Metal-binding</keyword>
<dbReference type="GO" id="GO:0016491">
    <property type="term" value="F:oxidoreductase activity"/>
    <property type="evidence" value="ECO:0007669"/>
    <property type="project" value="InterPro"/>
</dbReference>
<dbReference type="InterPro" id="IPR002227">
    <property type="entry name" value="Tyrosinase_Cu-bd"/>
</dbReference>